<protein>
    <submittedName>
        <fullName evidence="1">Uncharacterized protein</fullName>
    </submittedName>
</protein>
<reference evidence="1" key="1">
    <citation type="submission" date="2020-09" db="EMBL/GenBank/DDBJ databases">
        <title>Whole genome shotgun sequence of Streptomyces xanthophaeus NBRC 12829.</title>
        <authorList>
            <person name="Komaki H."/>
            <person name="Tamura T."/>
        </authorList>
    </citation>
    <scope>NUCLEOTIDE SEQUENCE</scope>
    <source>
        <strain evidence="1">NBRC 12829</strain>
    </source>
</reference>
<dbReference type="AlphaFoldDB" id="A0A919H2E7"/>
<dbReference type="OrthoDB" id="3369278at2"/>
<keyword evidence="2" id="KW-1185">Reference proteome</keyword>
<proteinExistence type="predicted"/>
<sequence length="393" mass="43447">MPDEPRALLFARRIAEAADLRGLLRAHPEDAGLLVLTARLLHHMAAQRDHRSAILDYLPARSVYEALVRHADRLPPTPEHQSLLLSIALDLHSGPAVLLNWRPGRRRALLDALDRLPAEVAREPVPDDRRAEWFRRTRDLPFARTAAGGRPRWEVVAVHTGASSPTVETRILVDGLPLLPALFDKGPGNPPELLIDTGGLRAGPEPREVQLAEASCTEGCCGALYVTIRRDGGEVVWDGWRGAVGPPPPAYRFDAAAYDAEVDRAEKDESWCWPARRTARLIAAGLRERPELLRRWDLGVTWVGTDVREPHTTVARLVFSAPDGAEDRHGQPLRLYFEWRLPDDGSPPEERAAAALERIVRSDPKGFARLHRGSSELAASLGYSWADGAGQDT</sequence>
<dbReference type="Proteomes" id="UP000600026">
    <property type="component" value="Unassembled WGS sequence"/>
</dbReference>
<dbReference type="RefSeq" id="WP_051902648.1">
    <property type="nucleotide sequence ID" value="NZ_BNEE01000006.1"/>
</dbReference>
<organism evidence="1 2">
    <name type="scientific">Streptomyces xanthophaeus</name>
    <dbReference type="NCBI Taxonomy" id="67385"/>
    <lineage>
        <taxon>Bacteria</taxon>
        <taxon>Bacillati</taxon>
        <taxon>Actinomycetota</taxon>
        <taxon>Actinomycetes</taxon>
        <taxon>Kitasatosporales</taxon>
        <taxon>Streptomycetaceae</taxon>
        <taxon>Streptomyces</taxon>
    </lineage>
</organism>
<evidence type="ECO:0000313" key="1">
    <source>
        <dbReference type="EMBL" id="GHI89101.1"/>
    </source>
</evidence>
<dbReference type="EMBL" id="BNEE01000006">
    <property type="protein sequence ID" value="GHI89101.1"/>
    <property type="molecule type" value="Genomic_DNA"/>
</dbReference>
<comment type="caution">
    <text evidence="1">The sequence shown here is derived from an EMBL/GenBank/DDBJ whole genome shotgun (WGS) entry which is preliminary data.</text>
</comment>
<name>A0A919H2E7_9ACTN</name>
<gene>
    <name evidence="1" type="ORF">Sxan_64650</name>
</gene>
<evidence type="ECO:0000313" key="2">
    <source>
        <dbReference type="Proteomes" id="UP000600026"/>
    </source>
</evidence>
<accession>A0A919H2E7</accession>